<dbReference type="AlphaFoldDB" id="A0AAV4XDI7"/>
<evidence type="ECO:0000313" key="1">
    <source>
        <dbReference type="EMBL" id="GIY92070.1"/>
    </source>
</evidence>
<organism evidence="1 2">
    <name type="scientific">Caerostris extrusa</name>
    <name type="common">Bark spider</name>
    <name type="synonym">Caerostris bankana</name>
    <dbReference type="NCBI Taxonomy" id="172846"/>
    <lineage>
        <taxon>Eukaryota</taxon>
        <taxon>Metazoa</taxon>
        <taxon>Ecdysozoa</taxon>
        <taxon>Arthropoda</taxon>
        <taxon>Chelicerata</taxon>
        <taxon>Arachnida</taxon>
        <taxon>Araneae</taxon>
        <taxon>Araneomorphae</taxon>
        <taxon>Entelegynae</taxon>
        <taxon>Araneoidea</taxon>
        <taxon>Araneidae</taxon>
        <taxon>Caerostris</taxon>
    </lineage>
</organism>
<proteinExistence type="predicted"/>
<comment type="caution">
    <text evidence="1">The sequence shown here is derived from an EMBL/GenBank/DDBJ whole genome shotgun (WGS) entry which is preliminary data.</text>
</comment>
<protein>
    <submittedName>
        <fullName evidence="1">Uncharacterized protein</fullName>
    </submittedName>
</protein>
<reference evidence="1 2" key="1">
    <citation type="submission" date="2021-06" db="EMBL/GenBank/DDBJ databases">
        <title>Caerostris extrusa draft genome.</title>
        <authorList>
            <person name="Kono N."/>
            <person name="Arakawa K."/>
        </authorList>
    </citation>
    <scope>NUCLEOTIDE SEQUENCE [LARGE SCALE GENOMIC DNA]</scope>
</reference>
<gene>
    <name evidence="1" type="ORF">CEXT_575481</name>
</gene>
<name>A0AAV4XDI7_CAEEX</name>
<keyword evidence="2" id="KW-1185">Reference proteome</keyword>
<sequence length="98" mass="11392">MCLRNQTQIPKRIKKDVFTYLDTALLPRRLAITMDKKEGNIKGKKEVVAAEMHSLLKARRHHQLRLQFSDSPIRISNKMSSIFLCFTMYANLPGCWKA</sequence>
<dbReference type="Proteomes" id="UP001054945">
    <property type="component" value="Unassembled WGS sequence"/>
</dbReference>
<evidence type="ECO:0000313" key="2">
    <source>
        <dbReference type="Proteomes" id="UP001054945"/>
    </source>
</evidence>
<accession>A0AAV4XDI7</accession>
<dbReference type="EMBL" id="BPLR01000089">
    <property type="protein sequence ID" value="GIY92070.1"/>
    <property type="molecule type" value="Genomic_DNA"/>
</dbReference>